<comment type="subcellular location">
    <subcellularLocation>
        <location evidence="1">Endomembrane system</location>
        <topology evidence="1">Multi-pass membrane protein</topology>
    </subcellularLocation>
</comment>
<comment type="caution">
    <text evidence="6">The sequence shown here is derived from an EMBL/GenBank/DDBJ whole genome shotgun (WGS) entry which is preliminary data.</text>
</comment>
<gene>
    <name evidence="6" type="ORF">JOE21_001254</name>
</gene>
<proteinExistence type="predicted"/>
<feature type="domain" description="DUF1232" evidence="5">
    <location>
        <begin position="68"/>
        <end position="102"/>
    </location>
</feature>
<evidence type="ECO:0000256" key="3">
    <source>
        <dbReference type="ARBA" id="ARBA00022989"/>
    </source>
</evidence>
<evidence type="ECO:0000256" key="4">
    <source>
        <dbReference type="ARBA" id="ARBA00023136"/>
    </source>
</evidence>
<keyword evidence="3" id="KW-1133">Transmembrane helix</keyword>
<dbReference type="Pfam" id="PF06803">
    <property type="entry name" value="DUF1232"/>
    <property type="match status" value="1"/>
</dbReference>
<accession>A0ABU1IKI1</accession>
<sequence>MTSSAMENQVRERLKPLANQAVTPLGRKRILDGFNRKVKRVGGIGQVVEKLKVLYYYFRDPETSRWKKALAGAALLYFIMPIDVIPDYLPVVGYVDDGAAVVIVWRVLSKELERFTTRYASLPDK</sequence>
<evidence type="ECO:0000259" key="5">
    <source>
        <dbReference type="Pfam" id="PF06803"/>
    </source>
</evidence>
<dbReference type="RefSeq" id="WP_309863648.1">
    <property type="nucleotide sequence ID" value="NZ_JAVDQG010000002.1"/>
</dbReference>
<dbReference type="EMBL" id="JAVDQG010000002">
    <property type="protein sequence ID" value="MDR6225263.1"/>
    <property type="molecule type" value="Genomic_DNA"/>
</dbReference>
<organism evidence="6 7">
    <name type="scientific">Desmospora profundinema</name>
    <dbReference type="NCBI Taxonomy" id="1571184"/>
    <lineage>
        <taxon>Bacteria</taxon>
        <taxon>Bacillati</taxon>
        <taxon>Bacillota</taxon>
        <taxon>Bacilli</taxon>
        <taxon>Bacillales</taxon>
        <taxon>Thermoactinomycetaceae</taxon>
        <taxon>Desmospora</taxon>
    </lineage>
</organism>
<keyword evidence="7" id="KW-1185">Reference proteome</keyword>
<reference evidence="6 7" key="1">
    <citation type="submission" date="2023-07" db="EMBL/GenBank/DDBJ databases">
        <title>Genomic Encyclopedia of Type Strains, Phase IV (KMG-IV): sequencing the most valuable type-strain genomes for metagenomic binning, comparative biology and taxonomic classification.</title>
        <authorList>
            <person name="Goeker M."/>
        </authorList>
    </citation>
    <scope>NUCLEOTIDE SEQUENCE [LARGE SCALE GENOMIC DNA]</scope>
    <source>
        <strain evidence="6 7">DSM 45903</strain>
    </source>
</reference>
<name>A0ABU1IKI1_9BACL</name>
<evidence type="ECO:0000313" key="7">
    <source>
        <dbReference type="Proteomes" id="UP001185012"/>
    </source>
</evidence>
<keyword evidence="4" id="KW-0472">Membrane</keyword>
<keyword evidence="2" id="KW-0812">Transmembrane</keyword>
<dbReference type="InterPro" id="IPR010652">
    <property type="entry name" value="DUF1232"/>
</dbReference>
<evidence type="ECO:0000256" key="1">
    <source>
        <dbReference type="ARBA" id="ARBA00004127"/>
    </source>
</evidence>
<dbReference type="Proteomes" id="UP001185012">
    <property type="component" value="Unassembled WGS sequence"/>
</dbReference>
<protein>
    <submittedName>
        <fullName evidence="6">Uncharacterized membrane protein YkvA (DUF1232 family)</fullName>
    </submittedName>
</protein>
<evidence type="ECO:0000256" key="2">
    <source>
        <dbReference type="ARBA" id="ARBA00022692"/>
    </source>
</evidence>
<evidence type="ECO:0000313" key="6">
    <source>
        <dbReference type="EMBL" id="MDR6225263.1"/>
    </source>
</evidence>